<dbReference type="SUPFAM" id="SSF47473">
    <property type="entry name" value="EF-hand"/>
    <property type="match status" value="1"/>
</dbReference>
<dbReference type="CDD" id="cd04039">
    <property type="entry name" value="C2_PSD"/>
    <property type="match status" value="1"/>
</dbReference>
<feature type="region of interest" description="Disordered" evidence="3">
    <location>
        <begin position="25"/>
        <end position="50"/>
    </location>
</feature>
<evidence type="ECO:0000259" key="4">
    <source>
        <dbReference type="PROSITE" id="PS50004"/>
    </source>
</evidence>
<dbReference type="Gene3D" id="2.60.40.150">
    <property type="entry name" value="C2 domain"/>
    <property type="match status" value="2"/>
</dbReference>
<evidence type="ECO:0008006" key="8">
    <source>
        <dbReference type="Google" id="ProtNLM"/>
    </source>
</evidence>
<keyword evidence="7" id="KW-1185">Reference proteome</keyword>
<reference evidence="6 7" key="1">
    <citation type="journal article" date="2016" name="Mol. Biol. Evol.">
        <title>Comparative Genomics of Early-Diverging Mushroom-Forming Fungi Provides Insights into the Origins of Lignocellulose Decay Capabilities.</title>
        <authorList>
            <person name="Nagy L.G."/>
            <person name="Riley R."/>
            <person name="Tritt A."/>
            <person name="Adam C."/>
            <person name="Daum C."/>
            <person name="Floudas D."/>
            <person name="Sun H."/>
            <person name="Yadav J.S."/>
            <person name="Pangilinan J."/>
            <person name="Larsson K.H."/>
            <person name="Matsuura K."/>
            <person name="Barry K."/>
            <person name="Labutti K."/>
            <person name="Kuo R."/>
            <person name="Ohm R.A."/>
            <person name="Bhattacharya S.S."/>
            <person name="Shirouzu T."/>
            <person name="Yoshinaga Y."/>
            <person name="Martin F.M."/>
            <person name="Grigoriev I.V."/>
            <person name="Hibbett D.S."/>
        </authorList>
    </citation>
    <scope>NUCLEOTIDE SEQUENCE [LARGE SCALE GENOMIC DNA]</scope>
    <source>
        <strain evidence="6 7">CBS 109695</strain>
    </source>
</reference>
<evidence type="ECO:0000259" key="5">
    <source>
        <dbReference type="PROSITE" id="PS50222"/>
    </source>
</evidence>
<dbReference type="GO" id="GO:0008654">
    <property type="term" value="P:phospholipid biosynthetic process"/>
    <property type="evidence" value="ECO:0007669"/>
    <property type="project" value="InterPro"/>
</dbReference>
<sequence>MVPAPRKALRMGGRALRTVSRLPARVSGGRGKRAQQLLPQPRRDPRRGPASPDIGVFVVVSVLNTRFHTPVIKRDTSPTYLPNTATFEFPLYLSLAHQLGSIELVVWDQDWITKEYLGEAAVHLDSWFRQESDGVFGFDDPANQPYDVPLVSTRASTPATGAVQIKLGFVNSPGTLALMEFRDVYNELVRRSWPSLMSAPPTEGIGTLRSYQHGPAYEDDGGISSDDSDNDNDGDQDPTNGEAESDEEGEEDGRLPPLAHFAITTRIHCLHHPRRRRYPPPRIRPRLPTAHTSNLPTLAPPPLRITPRPHNLALPPPAVIATPTKSSSPVQKIGKILRRPGASRTATSTSTSASVSGGSDPTTPISGSSSQSPPSQLEQTPTGKEGRNGRAGMRITLPPLPLPSQSTPTSSGLHTTPSTPSTPTMSSTSATATRKGNFRRSWSHTSAITPATPVVEGALGLSDNGTSKDVKDKKQKKEGKEKKGDFNFSPENDILGIVMLEIQGATDLPRLKNMTRTGWDMDPFVVISFGKKVFRTRIIRHSLNPTWDEKLLFHVRAYEASFKVQLTVLDWDKLSSNDYVGDANFSVAELMGEGQGPQVDERTGLYSADADGKHPMKEFSVPLSVGKECVLPWEGKHHPVITFRAKYQPYAALRQQFWRQYLKEYDTEDTGLLSHLELTSMLDSLGSTLSAETISSFFTRNGKKAPEDELTMDEAVLCLETEVGRPREEKKRISPDEVQLDYSVPTTPGPGMGTGIPSMQVPQLAKLDFSGPASEPMDAETSAGEGEDSSRKTVGHTMYATEYSQQPLSDATAPGGGIKTNLSSYPGTVLRPPAGQHQYSSAASSDAEEDLSGFNSNSYPFTPGGGSAGAAAEEIIERVINVKNCPLCHRPRLNKKAEVDIVTHLAVCASGDWAKIDRIVVGNFVTASQAQRKWYTKIIGKVSSGDYRLGANSANIIVQNRMTGQLEEEKMQVYVRIGIQLFYKVHTLVQLLAES</sequence>
<feature type="region of interest" description="Disordered" evidence="3">
    <location>
        <begin position="199"/>
        <end position="254"/>
    </location>
</feature>
<dbReference type="PANTHER" id="PTHR10067:SF17">
    <property type="entry name" value="PHOSPHATIDYLSERINE DECARBOXYLASE PROENZYME 2"/>
    <property type="match status" value="1"/>
</dbReference>
<accession>A0A166IKV8</accession>
<feature type="domain" description="EF-hand" evidence="5">
    <location>
        <begin position="653"/>
        <end position="688"/>
    </location>
</feature>
<feature type="domain" description="C2" evidence="4">
    <location>
        <begin position="482"/>
        <end position="600"/>
    </location>
</feature>
<feature type="region of interest" description="Disordered" evidence="3">
    <location>
        <begin position="768"/>
        <end position="859"/>
    </location>
</feature>
<evidence type="ECO:0000256" key="2">
    <source>
        <dbReference type="ARBA" id="ARBA00023239"/>
    </source>
</evidence>
<dbReference type="PROSITE" id="PS50222">
    <property type="entry name" value="EF_HAND_2"/>
    <property type="match status" value="1"/>
</dbReference>
<feature type="compositionally biased region" description="Basic residues" evidence="3">
    <location>
        <begin position="270"/>
        <end position="285"/>
    </location>
</feature>
<feature type="compositionally biased region" description="Basic and acidic residues" evidence="3">
    <location>
        <begin position="726"/>
        <end position="735"/>
    </location>
</feature>
<keyword evidence="1" id="KW-0210">Decarboxylase</keyword>
<dbReference type="OrthoDB" id="67700at2759"/>
<dbReference type="AlphaFoldDB" id="A0A166IKV8"/>
<dbReference type="InterPro" id="IPR002048">
    <property type="entry name" value="EF_hand_dom"/>
</dbReference>
<feature type="compositionally biased region" description="Low complexity" evidence="3">
    <location>
        <begin position="339"/>
        <end position="382"/>
    </location>
</feature>
<dbReference type="GO" id="GO:0005509">
    <property type="term" value="F:calcium ion binding"/>
    <property type="evidence" value="ECO:0007669"/>
    <property type="project" value="InterPro"/>
</dbReference>
<name>A0A166IKV8_9AGAM</name>
<gene>
    <name evidence="6" type="ORF">FIBSPDRAFT_932533</name>
</gene>
<dbReference type="Pfam" id="PF00168">
    <property type="entry name" value="C2"/>
    <property type="match status" value="2"/>
</dbReference>
<feature type="compositionally biased region" description="Acidic residues" evidence="3">
    <location>
        <begin position="217"/>
        <end position="236"/>
    </location>
</feature>
<dbReference type="PANTHER" id="PTHR10067">
    <property type="entry name" value="PHOSPHATIDYLSERINE DECARBOXYLASE"/>
    <property type="match status" value="1"/>
</dbReference>
<dbReference type="Gene3D" id="1.10.238.10">
    <property type="entry name" value="EF-hand"/>
    <property type="match status" value="1"/>
</dbReference>
<dbReference type="InterPro" id="IPR000008">
    <property type="entry name" value="C2_dom"/>
</dbReference>
<dbReference type="EMBL" id="KV417559">
    <property type="protein sequence ID" value="KZP19931.1"/>
    <property type="molecule type" value="Genomic_DNA"/>
</dbReference>
<feature type="compositionally biased region" description="Low complexity" evidence="3">
    <location>
        <begin position="403"/>
        <end position="433"/>
    </location>
</feature>
<organism evidence="6 7">
    <name type="scientific">Athelia psychrophila</name>
    <dbReference type="NCBI Taxonomy" id="1759441"/>
    <lineage>
        <taxon>Eukaryota</taxon>
        <taxon>Fungi</taxon>
        <taxon>Dikarya</taxon>
        <taxon>Basidiomycota</taxon>
        <taxon>Agaricomycotina</taxon>
        <taxon>Agaricomycetes</taxon>
        <taxon>Agaricomycetidae</taxon>
        <taxon>Atheliales</taxon>
        <taxon>Atheliaceae</taxon>
        <taxon>Athelia</taxon>
    </lineage>
</organism>
<keyword evidence="2" id="KW-0456">Lyase</keyword>
<feature type="region of interest" description="Disordered" evidence="3">
    <location>
        <begin position="320"/>
        <end position="486"/>
    </location>
</feature>
<dbReference type="InterPro" id="IPR003817">
    <property type="entry name" value="PS_Dcarbxylase"/>
</dbReference>
<protein>
    <recommendedName>
        <fullName evidence="8">C2 domain-containing protein</fullName>
    </recommendedName>
</protein>
<dbReference type="Proteomes" id="UP000076532">
    <property type="component" value="Unassembled WGS sequence"/>
</dbReference>
<dbReference type="InterPro" id="IPR035892">
    <property type="entry name" value="C2_domain_sf"/>
</dbReference>
<feature type="region of interest" description="Disordered" evidence="3">
    <location>
        <begin position="270"/>
        <end position="300"/>
    </location>
</feature>
<evidence type="ECO:0000256" key="1">
    <source>
        <dbReference type="ARBA" id="ARBA00022793"/>
    </source>
</evidence>
<proteinExistence type="predicted"/>
<dbReference type="PROSITE" id="PS50004">
    <property type="entry name" value="C2"/>
    <property type="match status" value="1"/>
</dbReference>
<dbReference type="GO" id="GO:0004609">
    <property type="term" value="F:phosphatidylserine decarboxylase activity"/>
    <property type="evidence" value="ECO:0007669"/>
    <property type="project" value="InterPro"/>
</dbReference>
<dbReference type="InterPro" id="IPR011992">
    <property type="entry name" value="EF-hand-dom_pair"/>
</dbReference>
<dbReference type="SUPFAM" id="SSF49562">
    <property type="entry name" value="C2 domain (Calcium/lipid-binding domain, CaLB)"/>
    <property type="match status" value="2"/>
</dbReference>
<dbReference type="SMART" id="SM00239">
    <property type="entry name" value="C2"/>
    <property type="match status" value="2"/>
</dbReference>
<feature type="region of interest" description="Disordered" evidence="3">
    <location>
        <begin position="726"/>
        <end position="755"/>
    </location>
</feature>
<evidence type="ECO:0000313" key="6">
    <source>
        <dbReference type="EMBL" id="KZP19931.1"/>
    </source>
</evidence>
<evidence type="ECO:0000256" key="3">
    <source>
        <dbReference type="SAM" id="MobiDB-lite"/>
    </source>
</evidence>
<evidence type="ECO:0000313" key="7">
    <source>
        <dbReference type="Proteomes" id="UP000076532"/>
    </source>
</evidence>
<dbReference type="STRING" id="436010.A0A166IKV8"/>